<evidence type="ECO:0000313" key="1">
    <source>
        <dbReference type="EMBL" id="KFF10367.1"/>
    </source>
</evidence>
<dbReference type="RefSeq" id="WP_034714816.1">
    <property type="nucleotide sequence ID" value="NZ_JPRH01000011.1"/>
</dbReference>
<dbReference type="Proteomes" id="UP000028705">
    <property type="component" value="Unassembled WGS sequence"/>
</dbReference>
<organism evidence="1 2">
    <name type="scientific">Chryseobacterium soli</name>
    <dbReference type="NCBI Taxonomy" id="445961"/>
    <lineage>
        <taxon>Bacteria</taxon>
        <taxon>Pseudomonadati</taxon>
        <taxon>Bacteroidota</taxon>
        <taxon>Flavobacteriia</taxon>
        <taxon>Flavobacteriales</taxon>
        <taxon>Weeksellaceae</taxon>
        <taxon>Chryseobacterium group</taxon>
        <taxon>Chryseobacterium</taxon>
    </lineage>
</organism>
<dbReference type="eggNOG" id="ENOG5032I2A">
    <property type="taxonomic scope" value="Bacteria"/>
</dbReference>
<sequence length="319" mass="37890">MIIYLDLNIFDRIEKIDFLEGSDKDEYLQLLDLISNDNIDLPYSNAHLNDLLRGWKKNPNYINGHLTNIQKLTKDLCICQYWGQKNVWWHKRDIFDFFNSKKDDLDIFDETLDEMFDFGLGNNSPIHLTKKVPLPYEWVSKIKKDKFAQLMFPATIQQSSLYSLFADLYSFQIRLKSDYSFYKVFKAQLSKYISSLKNNKDAINYIRKNDQAPNHLKLDFFSIIDAYKPKSEIKENDNELYYMVIETFYKFDLQGYKTDANFNNMFDDGLHTFYASHCDVFITNDERCKYKAEKTFEKLNINTLVIKSNEIDKISDLIT</sequence>
<gene>
    <name evidence="1" type="ORF">IW15_20270</name>
</gene>
<reference evidence="1 2" key="1">
    <citation type="submission" date="2014-07" db="EMBL/GenBank/DDBJ databases">
        <title>Genome of Chryseobacterium soli DSM 19298.</title>
        <authorList>
            <person name="Stropko S.J."/>
            <person name="Pipes S.E."/>
            <person name="Newman J."/>
        </authorList>
    </citation>
    <scope>NUCLEOTIDE SEQUENCE [LARGE SCALE GENOMIC DNA]</scope>
    <source>
        <strain evidence="1 2">DSM 19298</strain>
    </source>
</reference>
<dbReference type="EMBL" id="JPRH01000011">
    <property type="protein sequence ID" value="KFF10367.1"/>
    <property type="molecule type" value="Genomic_DNA"/>
</dbReference>
<name>A0A086A103_9FLAO</name>
<dbReference type="AlphaFoldDB" id="A0A086A103"/>
<accession>A0A086A103</accession>
<comment type="caution">
    <text evidence="1">The sequence shown here is derived from an EMBL/GenBank/DDBJ whole genome shotgun (WGS) entry which is preliminary data.</text>
</comment>
<dbReference type="OrthoDB" id="1413206at2"/>
<protein>
    <submittedName>
        <fullName evidence="1">Uncharacterized protein</fullName>
    </submittedName>
</protein>
<evidence type="ECO:0000313" key="2">
    <source>
        <dbReference type="Proteomes" id="UP000028705"/>
    </source>
</evidence>
<dbReference type="STRING" id="445961.IW15_20270"/>
<keyword evidence="2" id="KW-1185">Reference proteome</keyword>
<proteinExistence type="predicted"/>